<keyword evidence="1" id="KW-1133">Transmembrane helix</keyword>
<feature type="transmembrane region" description="Helical" evidence="1">
    <location>
        <begin position="47"/>
        <end position="66"/>
    </location>
</feature>
<keyword evidence="3" id="KW-1185">Reference proteome</keyword>
<feature type="transmembrane region" description="Helical" evidence="1">
    <location>
        <begin position="16"/>
        <end position="35"/>
    </location>
</feature>
<keyword evidence="1" id="KW-0812">Transmembrane</keyword>
<evidence type="ECO:0000256" key="1">
    <source>
        <dbReference type="SAM" id="Phobius"/>
    </source>
</evidence>
<dbReference type="EMBL" id="JBIGHY010000050">
    <property type="protein sequence ID" value="MFG6417394.1"/>
    <property type="molecule type" value="Genomic_DNA"/>
</dbReference>
<accession>A0ABW7EVK9</accession>
<sequence length="85" mass="9491">DHRMDKCWLKGSEGDALHAVLCAAGFNIRWLLRALRRQLQAGCLKHVYLALTAVWTALLAAAMAGFNSVMNFNPERSRQPLLNPT</sequence>
<feature type="non-terminal residue" evidence="2">
    <location>
        <position position="1"/>
    </location>
</feature>
<keyword evidence="1" id="KW-0472">Membrane</keyword>
<evidence type="ECO:0000313" key="2">
    <source>
        <dbReference type="EMBL" id="MFG6417394.1"/>
    </source>
</evidence>
<protein>
    <recommendedName>
        <fullName evidence="4">Transposase DDE domain-containing protein</fullName>
    </recommendedName>
</protein>
<reference evidence="2 3" key="1">
    <citation type="submission" date="2024-09" db="EMBL/GenBank/DDBJ databases">
        <title>Novel species of the genus Pelomonas and Roseateles isolated from streams.</title>
        <authorList>
            <person name="Lu H."/>
        </authorList>
    </citation>
    <scope>NUCLEOTIDE SEQUENCE [LARGE SCALE GENOMIC DNA]</scope>
    <source>
        <strain evidence="2 3">DC23W</strain>
    </source>
</reference>
<dbReference type="Proteomes" id="UP001606300">
    <property type="component" value="Unassembled WGS sequence"/>
</dbReference>
<proteinExistence type="predicted"/>
<comment type="caution">
    <text evidence="2">The sequence shown here is derived from an EMBL/GenBank/DDBJ whole genome shotgun (WGS) entry which is preliminary data.</text>
</comment>
<organism evidence="2 3">
    <name type="scientific">Pelomonas dachongensis</name>
    <dbReference type="NCBI Taxonomy" id="3299029"/>
    <lineage>
        <taxon>Bacteria</taxon>
        <taxon>Pseudomonadati</taxon>
        <taxon>Pseudomonadota</taxon>
        <taxon>Betaproteobacteria</taxon>
        <taxon>Burkholderiales</taxon>
        <taxon>Sphaerotilaceae</taxon>
        <taxon>Roseateles</taxon>
    </lineage>
</organism>
<evidence type="ECO:0008006" key="4">
    <source>
        <dbReference type="Google" id="ProtNLM"/>
    </source>
</evidence>
<evidence type="ECO:0000313" key="3">
    <source>
        <dbReference type="Proteomes" id="UP001606300"/>
    </source>
</evidence>
<name>A0ABW7EVK9_9BURK</name>
<gene>
    <name evidence="2" type="ORF">ACG02S_26290</name>
</gene>